<feature type="domain" description="Alcohol dehydrogenase-like N-terminal" evidence="9">
    <location>
        <begin position="45"/>
        <end position="162"/>
    </location>
</feature>
<evidence type="ECO:0000259" key="9">
    <source>
        <dbReference type="Pfam" id="PF08240"/>
    </source>
</evidence>
<keyword evidence="4 7" id="KW-0862">Zinc</keyword>
<reference evidence="10 11" key="1">
    <citation type="submission" date="2019-10" db="EMBL/GenBank/DDBJ databases">
        <title>Georgenia wutianyii sp. nov. and Georgenia yuyongxinii sp. nov. isolated from plateau pika (Ochotona curzoniae) in the Qinghai-Tibet plateau of China.</title>
        <authorList>
            <person name="Tian Z."/>
        </authorList>
    </citation>
    <scope>NUCLEOTIDE SEQUENCE [LARGE SCALE GENOMIC DNA]</scope>
    <source>
        <strain evidence="10 11">DSM 21501</strain>
    </source>
</reference>
<comment type="similarity">
    <text evidence="2 7">Belongs to the zinc-containing alcohol dehydrogenase family.</text>
</comment>
<dbReference type="Pfam" id="PF00107">
    <property type="entry name" value="ADH_zinc_N"/>
    <property type="match status" value="1"/>
</dbReference>
<dbReference type="EMBL" id="WHJE01000111">
    <property type="protein sequence ID" value="KAE8762916.1"/>
    <property type="molecule type" value="Genomic_DNA"/>
</dbReference>
<dbReference type="PROSITE" id="PS00059">
    <property type="entry name" value="ADH_ZINC"/>
    <property type="match status" value="1"/>
</dbReference>
<dbReference type="InterPro" id="IPR002328">
    <property type="entry name" value="ADH_Zn_CS"/>
</dbReference>
<evidence type="ECO:0000256" key="6">
    <source>
        <dbReference type="ARBA" id="ARBA00023027"/>
    </source>
</evidence>
<dbReference type="InterPro" id="IPR011032">
    <property type="entry name" value="GroES-like_sf"/>
</dbReference>
<feature type="domain" description="Alcohol dehydrogenase-like C-terminal" evidence="8">
    <location>
        <begin position="206"/>
        <end position="272"/>
    </location>
</feature>
<dbReference type="SUPFAM" id="SSF50129">
    <property type="entry name" value="GroES-like"/>
    <property type="match status" value="1"/>
</dbReference>
<dbReference type="RefSeq" id="WP_152201084.1">
    <property type="nucleotide sequence ID" value="NZ_VUKF01000006.1"/>
</dbReference>
<evidence type="ECO:0000256" key="1">
    <source>
        <dbReference type="ARBA" id="ARBA00001947"/>
    </source>
</evidence>
<dbReference type="InterPro" id="IPR014184">
    <property type="entry name" value="HCHO_DH_non_GSH"/>
</dbReference>
<dbReference type="AlphaFoldDB" id="A0A7J5UKQ7"/>
<evidence type="ECO:0000256" key="7">
    <source>
        <dbReference type="RuleBase" id="RU361277"/>
    </source>
</evidence>
<evidence type="ECO:0000259" key="8">
    <source>
        <dbReference type="Pfam" id="PF00107"/>
    </source>
</evidence>
<keyword evidence="5 10" id="KW-0560">Oxidoreductase</keyword>
<dbReference type="Gene3D" id="3.40.50.720">
    <property type="entry name" value="NAD(P)-binding Rossmann-like Domain"/>
    <property type="match status" value="1"/>
</dbReference>
<dbReference type="GO" id="GO:0008270">
    <property type="term" value="F:zinc ion binding"/>
    <property type="evidence" value="ECO:0007669"/>
    <property type="project" value="InterPro"/>
</dbReference>
<evidence type="ECO:0000313" key="10">
    <source>
        <dbReference type="EMBL" id="KAE8762916.1"/>
    </source>
</evidence>
<dbReference type="InterPro" id="IPR036291">
    <property type="entry name" value="NAD(P)-bd_dom_sf"/>
</dbReference>
<dbReference type="EC" id="1.2.1.46" evidence="10"/>
<dbReference type="Pfam" id="PF08240">
    <property type="entry name" value="ADH_N"/>
    <property type="match status" value="1"/>
</dbReference>
<evidence type="ECO:0000256" key="4">
    <source>
        <dbReference type="ARBA" id="ARBA00022833"/>
    </source>
</evidence>
<gene>
    <name evidence="10" type="primary">fdhA</name>
    <name evidence="10" type="ORF">GB883_16935</name>
</gene>
<dbReference type="CDD" id="cd08282">
    <property type="entry name" value="PFDH_like"/>
    <property type="match status" value="1"/>
</dbReference>
<evidence type="ECO:0000256" key="2">
    <source>
        <dbReference type="ARBA" id="ARBA00008072"/>
    </source>
</evidence>
<accession>A0A7J5UKQ7</accession>
<organism evidence="10 11">
    <name type="scientific">Georgenia thermotolerans</name>
    <dbReference type="NCBI Taxonomy" id="527326"/>
    <lineage>
        <taxon>Bacteria</taxon>
        <taxon>Bacillati</taxon>
        <taxon>Actinomycetota</taxon>
        <taxon>Actinomycetes</taxon>
        <taxon>Micrococcales</taxon>
        <taxon>Bogoriellaceae</taxon>
        <taxon>Georgenia</taxon>
    </lineage>
</organism>
<keyword evidence="3 7" id="KW-0479">Metal-binding</keyword>
<dbReference type="InterPro" id="IPR013154">
    <property type="entry name" value="ADH-like_N"/>
</dbReference>
<evidence type="ECO:0000256" key="3">
    <source>
        <dbReference type="ARBA" id="ARBA00022723"/>
    </source>
</evidence>
<dbReference type="PANTHER" id="PTHR42813:SF3">
    <property type="entry name" value="GLUTATHIONE-INDEPENDENT FORMALDEHYDE DEHYDROGENASE"/>
    <property type="match status" value="1"/>
</dbReference>
<sequence>MGGNKAVSYAGPGKVEVIDIDYPTFELRDGPGVNPANVGRKVNHGAILKVVATNICGSDQHMVRGRTTAPEGLVLGHEITGEVVETGPDVEFIKEGDLCSVPFNIACGRCQNCKEGKTGICLNVNPDRPGSAYGYVDMGGWVGGQAQYVLVPYADWNLLKFPDKDQAMEKIMDLTMLSDIFPTGYHGVFTAGVRTGSTVYIAGAGPVGLAAATAAQLLGASVVIVGDLNKERLAQARSFGCETVDVSEGDPKDQIEQILGVPEVDCGVDAVGFEAHGQGKESGEEKPATVLNTVMDVTKAGGQLGIPGLYVTGDPGAKDEAAKVGSLSIRIGLGWAKSHSFTTGQCPVMRYHRQLMNAILHDKVQIAKNVNATAIPIDQAPQGYKDFDSGVAKKFVLNPNDMIKVG</sequence>
<dbReference type="InterPro" id="IPR013149">
    <property type="entry name" value="ADH-like_C"/>
</dbReference>
<dbReference type="Proteomes" id="UP000451860">
    <property type="component" value="Unassembled WGS sequence"/>
</dbReference>
<evidence type="ECO:0000256" key="5">
    <source>
        <dbReference type="ARBA" id="ARBA00023002"/>
    </source>
</evidence>
<keyword evidence="6" id="KW-0520">NAD</keyword>
<name>A0A7J5UKQ7_9MICO</name>
<dbReference type="PANTHER" id="PTHR42813">
    <property type="entry name" value="ZINC-TYPE ALCOHOL DEHYDROGENASE-LIKE"/>
    <property type="match status" value="1"/>
</dbReference>
<keyword evidence="11" id="KW-1185">Reference proteome</keyword>
<protein>
    <submittedName>
        <fullName evidence="10">Formaldehyde dehydrogenase, glutathione-independent</fullName>
        <ecNumber evidence="10">1.2.1.46</ecNumber>
    </submittedName>
</protein>
<evidence type="ECO:0000313" key="11">
    <source>
        <dbReference type="Proteomes" id="UP000451860"/>
    </source>
</evidence>
<dbReference type="SUPFAM" id="SSF51735">
    <property type="entry name" value="NAD(P)-binding Rossmann-fold domains"/>
    <property type="match status" value="1"/>
</dbReference>
<dbReference type="OrthoDB" id="241504at2"/>
<dbReference type="GO" id="GO:0018467">
    <property type="term" value="F:formaldehyde dehydrogenase (NAD+) activity"/>
    <property type="evidence" value="ECO:0007669"/>
    <property type="project" value="UniProtKB-EC"/>
</dbReference>
<dbReference type="NCBIfam" id="TIGR02819">
    <property type="entry name" value="fdhA_non_GSH"/>
    <property type="match status" value="1"/>
</dbReference>
<comment type="caution">
    <text evidence="10">The sequence shown here is derived from an EMBL/GenBank/DDBJ whole genome shotgun (WGS) entry which is preliminary data.</text>
</comment>
<dbReference type="Gene3D" id="3.90.180.10">
    <property type="entry name" value="Medium-chain alcohol dehydrogenases, catalytic domain"/>
    <property type="match status" value="1"/>
</dbReference>
<comment type="cofactor">
    <cofactor evidence="1 7">
        <name>Zn(2+)</name>
        <dbReference type="ChEBI" id="CHEBI:29105"/>
    </cofactor>
</comment>
<proteinExistence type="inferred from homology"/>